<dbReference type="Proteomes" id="UP000694892">
    <property type="component" value="Unassembled WGS sequence"/>
</dbReference>
<dbReference type="EMBL" id="KV467260">
    <property type="protein sequence ID" value="OCT56621.1"/>
    <property type="molecule type" value="Genomic_DNA"/>
</dbReference>
<dbReference type="PROSITE" id="PS50853">
    <property type="entry name" value="FN3"/>
    <property type="match status" value="2"/>
</dbReference>
<dbReference type="InterPro" id="IPR013783">
    <property type="entry name" value="Ig-like_fold"/>
</dbReference>
<dbReference type="CDD" id="cd00063">
    <property type="entry name" value="FN3"/>
    <property type="match status" value="2"/>
</dbReference>
<proteinExistence type="predicted"/>
<gene>
    <name evidence="2" type="ORF">XELAEV_180046163mg</name>
</gene>
<name>A0A974BR48_XENLA</name>
<protein>
    <recommendedName>
        <fullName evidence="1">Fibronectin type-III domain-containing protein</fullName>
    </recommendedName>
</protein>
<dbReference type="PANTHER" id="PTHR46957:SF10">
    <property type="entry name" value="PROTEIN TYROSINE PHOSPHATASE, RECEPTOR TYPE, H"/>
    <property type="match status" value="1"/>
</dbReference>
<dbReference type="AlphaFoldDB" id="A0A974BR48"/>
<dbReference type="SUPFAM" id="SSF49265">
    <property type="entry name" value="Fibronectin type III"/>
    <property type="match status" value="1"/>
</dbReference>
<feature type="non-terminal residue" evidence="2">
    <location>
        <position position="1"/>
    </location>
</feature>
<dbReference type="GO" id="GO:0043235">
    <property type="term" value="C:receptor complex"/>
    <property type="evidence" value="ECO:0007669"/>
    <property type="project" value="TreeGrafter"/>
</dbReference>
<reference evidence="2" key="1">
    <citation type="submission" date="2016-05" db="EMBL/GenBank/DDBJ databases">
        <title>WGS assembly of Xenopus laevis.</title>
        <authorList>
            <person name="Session A."/>
            <person name="Uno Y."/>
            <person name="Kwon T."/>
            <person name="Chapman J."/>
            <person name="Toyoda A."/>
            <person name="Takahashi S."/>
            <person name="Fukui A."/>
            <person name="Hikosaka A."/>
            <person name="Putnam N."/>
            <person name="Stites J."/>
            <person name="Van Heeringen S."/>
            <person name="Quigley I."/>
            <person name="Heinz S."/>
            <person name="Hellsten U."/>
            <person name="Lyons J."/>
            <person name="Suzuki A."/>
            <person name="Kondo M."/>
            <person name="Ogino H."/>
            <person name="Ochi H."/>
            <person name="Bogdanovic O."/>
            <person name="Lister R."/>
            <person name="Georgiou G."/>
            <person name="Paranjpe S."/>
            <person name="Van Kruijsbergen I."/>
            <person name="Mozaffari S."/>
            <person name="Shu S."/>
            <person name="Schmutz J."/>
            <person name="Jenkins J."/>
            <person name="Grimwood J."/>
            <person name="Carlson J."/>
            <person name="Mitros T."/>
            <person name="Simakov O."/>
            <person name="Heald R."/>
            <person name="Miller K."/>
            <person name="Haudenschild C."/>
            <person name="Kuroki Y."/>
            <person name="Tanaka T."/>
            <person name="Michiue T."/>
            <person name="Watanabe M."/>
            <person name="Kinoshita T."/>
            <person name="Ohta Y."/>
            <person name="Mawaribuchi S."/>
            <person name="Suzuki Y."/>
            <person name="Haramoto Y."/>
            <person name="Yamamoto T."/>
            <person name="Takagi C."/>
            <person name="Kitzman J."/>
            <person name="Shendure J."/>
            <person name="Nakayama T."/>
            <person name="Izutsu Y."/>
            <person name="Robert J."/>
            <person name="Dichmann D."/>
            <person name="Flajnik M."/>
            <person name="Houston D."/>
            <person name="Marcotte E."/>
            <person name="Wallingford J."/>
            <person name="Ito Y."/>
            <person name="Asashima M."/>
            <person name="Ueno N."/>
            <person name="Matsuda Y."/>
            <person name="Jan Veenstra G."/>
            <person name="Fujiyama A."/>
            <person name="Harland R."/>
            <person name="Taira M."/>
            <person name="Rokhsar D.S."/>
        </authorList>
    </citation>
    <scope>NUCLEOTIDE SEQUENCE</scope>
    <source>
        <strain evidence="2">J</strain>
        <tissue evidence="2">Blood</tissue>
    </source>
</reference>
<feature type="domain" description="Fibronectin type-III" evidence="1">
    <location>
        <begin position="66"/>
        <end position="152"/>
    </location>
</feature>
<dbReference type="Gene3D" id="2.60.40.10">
    <property type="entry name" value="Immunoglobulins"/>
    <property type="match status" value="2"/>
</dbReference>
<dbReference type="InterPro" id="IPR003961">
    <property type="entry name" value="FN3_dom"/>
</dbReference>
<dbReference type="InterPro" id="IPR036116">
    <property type="entry name" value="FN3_sf"/>
</dbReference>
<dbReference type="SMART" id="SM00060">
    <property type="entry name" value="FN3"/>
    <property type="match status" value="2"/>
</dbReference>
<dbReference type="Pfam" id="PF00041">
    <property type="entry name" value="fn3"/>
    <property type="match status" value="2"/>
</dbReference>
<organism evidence="2">
    <name type="scientific">Xenopus laevis</name>
    <name type="common">African clawed frog</name>
    <dbReference type="NCBI Taxonomy" id="8355"/>
    <lineage>
        <taxon>Eukaryota</taxon>
        <taxon>Metazoa</taxon>
        <taxon>Chordata</taxon>
        <taxon>Craniata</taxon>
        <taxon>Vertebrata</taxon>
        <taxon>Euteleostomi</taxon>
        <taxon>Amphibia</taxon>
        <taxon>Batrachia</taxon>
        <taxon>Anura</taxon>
        <taxon>Pipoidea</taxon>
        <taxon>Pipidae</taxon>
        <taxon>Xenopodinae</taxon>
        <taxon>Xenopus</taxon>
        <taxon>Xenopus</taxon>
    </lineage>
</organism>
<evidence type="ECO:0000259" key="1">
    <source>
        <dbReference type="PROSITE" id="PS50853"/>
    </source>
</evidence>
<feature type="domain" description="Fibronectin type-III" evidence="1">
    <location>
        <begin position="153"/>
        <end position="234"/>
    </location>
</feature>
<evidence type="ECO:0000313" key="2">
    <source>
        <dbReference type="EMBL" id="OCT56621.1"/>
    </source>
</evidence>
<dbReference type="InterPro" id="IPR050713">
    <property type="entry name" value="RTP_Phos/Ushers"/>
</dbReference>
<dbReference type="PANTHER" id="PTHR46957">
    <property type="entry name" value="CYTOKINE RECEPTOR"/>
    <property type="match status" value="1"/>
</dbReference>
<accession>A0A974BR48</accession>
<sequence length="234" mass="25570">IKTSVLHRKKGEGGLALLDCVRYLKILHNSHPLLKFTVAIWILVKVLNLPLAKLSKCTLRSLIISVPSTIARLIIDNVTTTSVSLSWPIPLGKISSYFIQVLGTPTKELSVYTNSFFVDQLIPGNYYTFVVFVTNGNKNGTYIQSSTATFPSAVSSLIIDNVTTTSVSLSWAIPLGNISSYIIQVLGTPSKEPMRVNTNSFIGDKLTPGNFYTFVVFVTNGNLNGTNTQNSTFT</sequence>
<feature type="non-terminal residue" evidence="2">
    <location>
        <position position="234"/>
    </location>
</feature>